<keyword evidence="5" id="KW-0812">Transmembrane</keyword>
<dbReference type="GO" id="GO:0009279">
    <property type="term" value="C:cell outer membrane"/>
    <property type="evidence" value="ECO:0007669"/>
    <property type="project" value="UniProtKB-SubCell"/>
</dbReference>
<evidence type="ECO:0000256" key="9">
    <source>
        <dbReference type="SAM" id="SignalP"/>
    </source>
</evidence>
<comment type="similarity">
    <text evidence="2">Belongs to the outer membrane factor (OMF) (TC 1.B.17) family.</text>
</comment>
<evidence type="ECO:0000256" key="6">
    <source>
        <dbReference type="ARBA" id="ARBA00023136"/>
    </source>
</evidence>
<keyword evidence="4" id="KW-1134">Transmembrane beta strand</keyword>
<dbReference type="PANTHER" id="PTHR30026:SF20">
    <property type="entry name" value="OUTER MEMBRANE PROTEIN TOLC"/>
    <property type="match status" value="1"/>
</dbReference>
<evidence type="ECO:0000313" key="10">
    <source>
        <dbReference type="EMBL" id="HGK24278.1"/>
    </source>
</evidence>
<gene>
    <name evidence="10" type="ORF">ENU78_07620</name>
</gene>
<protein>
    <submittedName>
        <fullName evidence="10">TolC family protein</fullName>
    </submittedName>
</protein>
<keyword evidence="6" id="KW-0472">Membrane</keyword>
<organism evidence="10">
    <name type="scientific">Dictyoglomus thermophilum</name>
    <dbReference type="NCBI Taxonomy" id="14"/>
    <lineage>
        <taxon>Bacteria</taxon>
        <taxon>Pseudomonadati</taxon>
        <taxon>Dictyoglomota</taxon>
        <taxon>Dictyoglomia</taxon>
        <taxon>Dictyoglomales</taxon>
        <taxon>Dictyoglomaceae</taxon>
        <taxon>Dictyoglomus</taxon>
    </lineage>
</organism>
<keyword evidence="9" id="KW-0732">Signal</keyword>
<dbReference type="RefSeq" id="WP_149122866.1">
    <property type="nucleotide sequence ID" value="NZ_VTFL01000003.1"/>
</dbReference>
<dbReference type="GO" id="GO:1990281">
    <property type="term" value="C:efflux pump complex"/>
    <property type="evidence" value="ECO:0007669"/>
    <property type="project" value="TreeGrafter"/>
</dbReference>
<sequence>MFKKFFIVFMSLVLLCSISFSQEKKILSIEEAIDIALKNNGDLLIAKINLDNASLDYENKKKDPTTLVLALKQSELDLNLEKVRYENTKLQVIQSVRNAYFNVLEAQAQVRLNEKQLTYYEEVFNATKAKYQVGNATATDVSQAELNYLSAVNSLKTAQNNLTIYWSQFWQTLGISPMEGVTLKEPELKSFSFNFDELFNIAKDNLPSLVQAKNNVELYELQVKLYDNDYTPKATLISAKNSLESAKKSYEQSLNNAKVTIAQRLEQLNASLKDLEIQQKNLDLAKENYKIAQLKFDAGLITKIDLMSAEINIIKAENNYYSSLHNYWKNLDSLSLAIGKALY</sequence>
<evidence type="ECO:0000256" key="3">
    <source>
        <dbReference type="ARBA" id="ARBA00022448"/>
    </source>
</evidence>
<dbReference type="EMBL" id="DTDV01000019">
    <property type="protein sequence ID" value="HGK24278.1"/>
    <property type="molecule type" value="Genomic_DNA"/>
</dbReference>
<proteinExistence type="inferred from homology"/>
<keyword evidence="3" id="KW-0813">Transport</keyword>
<dbReference type="Pfam" id="PF02321">
    <property type="entry name" value="OEP"/>
    <property type="match status" value="2"/>
</dbReference>
<evidence type="ECO:0000256" key="2">
    <source>
        <dbReference type="ARBA" id="ARBA00007613"/>
    </source>
</evidence>
<keyword evidence="8" id="KW-0175">Coiled coil</keyword>
<feature type="signal peptide" evidence="9">
    <location>
        <begin position="1"/>
        <end position="21"/>
    </location>
</feature>
<dbReference type="GO" id="GO:0015288">
    <property type="term" value="F:porin activity"/>
    <property type="evidence" value="ECO:0007669"/>
    <property type="project" value="TreeGrafter"/>
</dbReference>
<evidence type="ECO:0000256" key="7">
    <source>
        <dbReference type="ARBA" id="ARBA00023237"/>
    </source>
</evidence>
<evidence type="ECO:0000256" key="4">
    <source>
        <dbReference type="ARBA" id="ARBA00022452"/>
    </source>
</evidence>
<comment type="caution">
    <text evidence="10">The sequence shown here is derived from an EMBL/GenBank/DDBJ whole genome shotgun (WGS) entry which is preliminary data.</text>
</comment>
<comment type="subcellular location">
    <subcellularLocation>
        <location evidence="1">Cell outer membrane</location>
    </subcellularLocation>
</comment>
<feature type="chain" id="PRO_5031549697" evidence="9">
    <location>
        <begin position="22"/>
        <end position="343"/>
    </location>
</feature>
<dbReference type="InterPro" id="IPR003423">
    <property type="entry name" value="OMP_efflux"/>
</dbReference>
<dbReference type="AlphaFoldDB" id="A0A7V3ZJX0"/>
<evidence type="ECO:0000256" key="5">
    <source>
        <dbReference type="ARBA" id="ARBA00022692"/>
    </source>
</evidence>
<evidence type="ECO:0000256" key="1">
    <source>
        <dbReference type="ARBA" id="ARBA00004442"/>
    </source>
</evidence>
<dbReference type="SUPFAM" id="SSF56954">
    <property type="entry name" value="Outer membrane efflux proteins (OEP)"/>
    <property type="match status" value="1"/>
</dbReference>
<dbReference type="InterPro" id="IPR051906">
    <property type="entry name" value="TolC-like"/>
</dbReference>
<dbReference type="PANTHER" id="PTHR30026">
    <property type="entry name" value="OUTER MEMBRANE PROTEIN TOLC"/>
    <property type="match status" value="1"/>
</dbReference>
<dbReference type="Gene3D" id="1.20.1600.10">
    <property type="entry name" value="Outer membrane efflux proteins (OEP)"/>
    <property type="match status" value="2"/>
</dbReference>
<reference evidence="10" key="1">
    <citation type="journal article" date="2020" name="mSystems">
        <title>Genome- and Community-Level Interaction Insights into Carbon Utilization and Element Cycling Functions of Hydrothermarchaeota in Hydrothermal Sediment.</title>
        <authorList>
            <person name="Zhou Z."/>
            <person name="Liu Y."/>
            <person name="Xu W."/>
            <person name="Pan J."/>
            <person name="Luo Z.H."/>
            <person name="Li M."/>
        </authorList>
    </citation>
    <scope>NUCLEOTIDE SEQUENCE [LARGE SCALE GENOMIC DNA]</scope>
    <source>
        <strain evidence="10">SpSt-70</strain>
    </source>
</reference>
<feature type="coiled-coil region" evidence="8">
    <location>
        <begin position="209"/>
        <end position="295"/>
    </location>
</feature>
<name>A0A7V3ZJX0_DICTH</name>
<accession>A0A7V3ZJX0</accession>
<dbReference type="GO" id="GO:0015562">
    <property type="term" value="F:efflux transmembrane transporter activity"/>
    <property type="evidence" value="ECO:0007669"/>
    <property type="project" value="InterPro"/>
</dbReference>
<keyword evidence="7" id="KW-0998">Cell outer membrane</keyword>
<evidence type="ECO:0000256" key="8">
    <source>
        <dbReference type="SAM" id="Coils"/>
    </source>
</evidence>